<keyword evidence="3" id="KW-1185">Reference proteome</keyword>
<feature type="coiled-coil region" evidence="1">
    <location>
        <begin position="19"/>
        <end position="46"/>
    </location>
</feature>
<sequence length="71" mass="8063">MRRSGENEDQQFAVLGDKIDGLADMLDRLEARLDSLHEECQRTASAGQRMILRQEGLAKSLARLEALLHER</sequence>
<proteinExistence type="predicted"/>
<dbReference type="EMBL" id="PJCH01000001">
    <property type="protein sequence ID" value="PQA89475.1"/>
    <property type="molecule type" value="Genomic_DNA"/>
</dbReference>
<organism evidence="2 3">
    <name type="scientific">Hyphococcus luteus</name>
    <dbReference type="NCBI Taxonomy" id="2058213"/>
    <lineage>
        <taxon>Bacteria</taxon>
        <taxon>Pseudomonadati</taxon>
        <taxon>Pseudomonadota</taxon>
        <taxon>Alphaproteobacteria</taxon>
        <taxon>Parvularculales</taxon>
        <taxon>Parvularculaceae</taxon>
        <taxon>Hyphococcus</taxon>
    </lineage>
</organism>
<evidence type="ECO:0000313" key="3">
    <source>
        <dbReference type="Proteomes" id="UP000239504"/>
    </source>
</evidence>
<accession>A0A2S7KAF1</accession>
<dbReference type="AlphaFoldDB" id="A0A2S7KAF1"/>
<gene>
    <name evidence="2" type="ORF">CW354_00960</name>
</gene>
<comment type="caution">
    <text evidence="2">The sequence shown here is derived from an EMBL/GenBank/DDBJ whole genome shotgun (WGS) entry which is preliminary data.</text>
</comment>
<dbReference type="Proteomes" id="UP000239504">
    <property type="component" value="Unassembled WGS sequence"/>
</dbReference>
<evidence type="ECO:0000313" key="2">
    <source>
        <dbReference type="EMBL" id="PQA89475.1"/>
    </source>
</evidence>
<reference evidence="2 3" key="1">
    <citation type="submission" date="2017-12" db="EMBL/GenBank/DDBJ databases">
        <authorList>
            <person name="Hurst M.R.H."/>
        </authorList>
    </citation>
    <scope>NUCLEOTIDE SEQUENCE [LARGE SCALE GENOMIC DNA]</scope>
    <source>
        <strain evidence="2 3">SY-3-19</strain>
    </source>
</reference>
<protein>
    <submittedName>
        <fullName evidence="2">Uncharacterized protein</fullName>
    </submittedName>
</protein>
<dbReference type="RefSeq" id="WP_104828177.1">
    <property type="nucleotide sequence ID" value="NZ_PJCH01000001.1"/>
</dbReference>
<name>A0A2S7KAF1_9PROT</name>
<evidence type="ECO:0000256" key="1">
    <source>
        <dbReference type="SAM" id="Coils"/>
    </source>
</evidence>
<keyword evidence="1" id="KW-0175">Coiled coil</keyword>